<dbReference type="PANTHER" id="PTHR10416">
    <property type="entry name" value="DNA POLYMERASE DELTA SUBUNIT 2"/>
    <property type="match status" value="1"/>
</dbReference>
<dbReference type="AlphaFoldDB" id="A0A069DZ26"/>
<accession>A0A069DZ26</accession>
<comment type="similarity">
    <text evidence="2">Belongs to the DNA polymerase delta/II small subunit family.</text>
</comment>
<dbReference type="CDD" id="cd07387">
    <property type="entry name" value="MPP_PolD2_C"/>
    <property type="match status" value="1"/>
</dbReference>
<keyword evidence="4" id="KW-0539">Nucleus</keyword>
<evidence type="ECO:0000313" key="7">
    <source>
        <dbReference type="EMBL" id="JAC87514.1"/>
    </source>
</evidence>
<dbReference type="GO" id="GO:0003677">
    <property type="term" value="F:DNA binding"/>
    <property type="evidence" value="ECO:0007669"/>
    <property type="project" value="InterPro"/>
</dbReference>
<evidence type="ECO:0000259" key="5">
    <source>
        <dbReference type="Pfam" id="PF04042"/>
    </source>
</evidence>
<dbReference type="PANTHER" id="PTHR10416:SF0">
    <property type="entry name" value="DNA POLYMERASE DELTA SUBUNIT 2"/>
    <property type="match status" value="1"/>
</dbReference>
<protein>
    <submittedName>
        <fullName evidence="7">Putative dna polymerase delta regulatory subunit 55</fullName>
    </submittedName>
</protein>
<name>A0A069DZ26_9HEMI</name>
<dbReference type="InterPro" id="IPR041863">
    <property type="entry name" value="PolD2_C"/>
</dbReference>
<evidence type="ECO:0000256" key="2">
    <source>
        <dbReference type="ARBA" id="ARBA00006035"/>
    </source>
</evidence>
<keyword evidence="3" id="KW-0235">DNA replication</keyword>
<dbReference type="GO" id="GO:0043625">
    <property type="term" value="C:delta DNA polymerase complex"/>
    <property type="evidence" value="ECO:0007669"/>
    <property type="project" value="TreeGrafter"/>
</dbReference>
<feature type="domain" description="DNA polymerase delta subunit OB-fold" evidence="6">
    <location>
        <begin position="38"/>
        <end position="173"/>
    </location>
</feature>
<feature type="domain" description="DNA polymerase alpha/delta/epsilon subunit B" evidence="5">
    <location>
        <begin position="196"/>
        <end position="407"/>
    </location>
</feature>
<dbReference type="Gene3D" id="3.60.21.50">
    <property type="match status" value="1"/>
</dbReference>
<dbReference type="GO" id="GO:0006271">
    <property type="term" value="P:DNA strand elongation involved in DNA replication"/>
    <property type="evidence" value="ECO:0007669"/>
    <property type="project" value="TreeGrafter"/>
</dbReference>
<dbReference type="InterPro" id="IPR024826">
    <property type="entry name" value="DNA_pol_delta/II_ssu"/>
</dbReference>
<evidence type="ECO:0000256" key="3">
    <source>
        <dbReference type="ARBA" id="ARBA00022705"/>
    </source>
</evidence>
<dbReference type="EMBL" id="GBGD01001375">
    <property type="protein sequence ID" value="JAC87514.1"/>
    <property type="molecule type" value="mRNA"/>
</dbReference>
<feature type="non-terminal residue" evidence="7">
    <location>
        <position position="1"/>
    </location>
</feature>
<evidence type="ECO:0000256" key="4">
    <source>
        <dbReference type="ARBA" id="ARBA00023242"/>
    </source>
</evidence>
<sequence>LNTNPSEKLFEETYTRVKCDYKDLCTKFRHKKKDFSKQYAHIYSVRLSKMKDSLVKRAKQKWGENIPVKRLAELGEETDLEQDSESKCVIIGTLLKNQELRPNILKQISDELQILPQPKLIRFVSDGDELLLEDELQRIRLLGNLDVNSVVTGVVAALLGKQDGTGKFTVDEVCYAGPQSPSMLTIDPAKPGRYLVMLSGLDLAHSSDSLLPLRMFTDWVTGWLGDPSEQHKNSKIALVLIAGNLIRGSSESKDGKIINTNVDSTADLLTSVKMADDLLAELTETVHVELMPGEFDPTNLTLPQQPLHYKMFPKASEFSSLHGGTNPHCFQVENRLVAGSSGQPIRDIGRYSNIIDPLVALKSTLEWGHFAPTAPDTLPCYPYYEEDPFIVEEQPHIFFSGNHEKFQTDLVTVDYGNGTSQKTRLVCIPSFNKTRTCVVVDLTTLDCEKVCFNVGEFFISEPMDHS</sequence>
<dbReference type="Pfam" id="PF18018">
    <property type="entry name" value="DNA_pol_D_N"/>
    <property type="match status" value="1"/>
</dbReference>
<reference evidence="7" key="1">
    <citation type="journal article" date="2015" name="J. Med. Entomol.">
        <title>A Deep Insight Into the Sialotranscriptome of the Chagas Disease Vector, Panstrongylus megistus (Hemiptera: Heteroptera).</title>
        <authorList>
            <person name="Ribeiro J.M."/>
            <person name="Schwarz A."/>
            <person name="Francischetti I.M."/>
        </authorList>
    </citation>
    <scope>NUCLEOTIDE SEQUENCE</scope>
    <source>
        <tissue evidence="7">Salivary glands</tissue>
    </source>
</reference>
<proteinExistence type="evidence at transcript level"/>
<dbReference type="InterPro" id="IPR007185">
    <property type="entry name" value="DNA_pol_a/d/e_bsu"/>
</dbReference>
<organism evidence="7">
    <name type="scientific">Panstrongylus megistus</name>
    <dbReference type="NCBI Taxonomy" id="65343"/>
    <lineage>
        <taxon>Eukaryota</taxon>
        <taxon>Metazoa</taxon>
        <taxon>Ecdysozoa</taxon>
        <taxon>Arthropoda</taxon>
        <taxon>Hexapoda</taxon>
        <taxon>Insecta</taxon>
        <taxon>Pterygota</taxon>
        <taxon>Neoptera</taxon>
        <taxon>Paraneoptera</taxon>
        <taxon>Hemiptera</taxon>
        <taxon>Heteroptera</taxon>
        <taxon>Panheteroptera</taxon>
        <taxon>Cimicomorpha</taxon>
        <taxon>Reduviidae</taxon>
        <taxon>Triatominae</taxon>
        <taxon>Panstrongylus</taxon>
    </lineage>
</organism>
<evidence type="ECO:0000259" key="6">
    <source>
        <dbReference type="Pfam" id="PF18018"/>
    </source>
</evidence>
<dbReference type="InterPro" id="IPR040663">
    <property type="entry name" value="DNA_pol_D_N"/>
</dbReference>
<dbReference type="Pfam" id="PF04042">
    <property type="entry name" value="DNA_pol_E_B"/>
    <property type="match status" value="1"/>
</dbReference>
<evidence type="ECO:0000256" key="1">
    <source>
        <dbReference type="ARBA" id="ARBA00004123"/>
    </source>
</evidence>
<comment type="subcellular location">
    <subcellularLocation>
        <location evidence="1">Nucleus</location>
    </subcellularLocation>
</comment>
<dbReference type="Gene3D" id="2.40.50.430">
    <property type="match status" value="1"/>
</dbReference>